<gene>
    <name evidence="1" type="ORF">N658DRAFT_265360</name>
</gene>
<evidence type="ECO:0000313" key="1">
    <source>
        <dbReference type="EMBL" id="KAK4097714.1"/>
    </source>
</evidence>
<name>A0AAN6PW31_9PEZI</name>
<reference evidence="1" key="2">
    <citation type="submission" date="2023-05" db="EMBL/GenBank/DDBJ databases">
        <authorList>
            <consortium name="Lawrence Berkeley National Laboratory"/>
            <person name="Steindorff A."/>
            <person name="Hensen N."/>
            <person name="Bonometti L."/>
            <person name="Westerberg I."/>
            <person name="Brannstrom I.O."/>
            <person name="Guillou S."/>
            <person name="Cros-Aarteil S."/>
            <person name="Calhoun S."/>
            <person name="Haridas S."/>
            <person name="Kuo A."/>
            <person name="Mondo S."/>
            <person name="Pangilinan J."/>
            <person name="Riley R."/>
            <person name="Labutti K."/>
            <person name="Andreopoulos B."/>
            <person name="Lipzen A."/>
            <person name="Chen C."/>
            <person name="Yanf M."/>
            <person name="Daum C."/>
            <person name="Ng V."/>
            <person name="Clum A."/>
            <person name="Ohm R."/>
            <person name="Martin F."/>
            <person name="Silar P."/>
            <person name="Natvig D."/>
            <person name="Lalanne C."/>
            <person name="Gautier V."/>
            <person name="Ament-Velasquez S.L."/>
            <person name="Kruys A."/>
            <person name="Hutchinson M.I."/>
            <person name="Powell A.J."/>
            <person name="Barry K."/>
            <person name="Miller A.N."/>
            <person name="Grigoriev I.V."/>
            <person name="Debuchy R."/>
            <person name="Gladieux P."/>
            <person name="Thoren M.H."/>
            <person name="Johannesson H."/>
        </authorList>
    </citation>
    <scope>NUCLEOTIDE SEQUENCE</scope>
    <source>
        <strain evidence="1">CBS 757.83</strain>
    </source>
</reference>
<dbReference type="EMBL" id="MU863669">
    <property type="protein sequence ID" value="KAK4097714.1"/>
    <property type="molecule type" value="Genomic_DNA"/>
</dbReference>
<organism evidence="1 2">
    <name type="scientific">Parathielavia hyrcaniae</name>
    <dbReference type="NCBI Taxonomy" id="113614"/>
    <lineage>
        <taxon>Eukaryota</taxon>
        <taxon>Fungi</taxon>
        <taxon>Dikarya</taxon>
        <taxon>Ascomycota</taxon>
        <taxon>Pezizomycotina</taxon>
        <taxon>Sordariomycetes</taxon>
        <taxon>Sordariomycetidae</taxon>
        <taxon>Sordariales</taxon>
        <taxon>Chaetomiaceae</taxon>
        <taxon>Parathielavia</taxon>
    </lineage>
</organism>
<keyword evidence="2" id="KW-1185">Reference proteome</keyword>
<dbReference type="AlphaFoldDB" id="A0AAN6PW31"/>
<reference evidence="1" key="1">
    <citation type="journal article" date="2023" name="Mol. Phylogenet. Evol.">
        <title>Genome-scale phylogeny and comparative genomics of the fungal order Sordariales.</title>
        <authorList>
            <person name="Hensen N."/>
            <person name="Bonometti L."/>
            <person name="Westerberg I."/>
            <person name="Brannstrom I.O."/>
            <person name="Guillou S."/>
            <person name="Cros-Aarteil S."/>
            <person name="Calhoun S."/>
            <person name="Haridas S."/>
            <person name="Kuo A."/>
            <person name="Mondo S."/>
            <person name="Pangilinan J."/>
            <person name="Riley R."/>
            <person name="LaButti K."/>
            <person name="Andreopoulos B."/>
            <person name="Lipzen A."/>
            <person name="Chen C."/>
            <person name="Yan M."/>
            <person name="Daum C."/>
            <person name="Ng V."/>
            <person name="Clum A."/>
            <person name="Steindorff A."/>
            <person name="Ohm R.A."/>
            <person name="Martin F."/>
            <person name="Silar P."/>
            <person name="Natvig D.O."/>
            <person name="Lalanne C."/>
            <person name="Gautier V."/>
            <person name="Ament-Velasquez S.L."/>
            <person name="Kruys A."/>
            <person name="Hutchinson M.I."/>
            <person name="Powell A.J."/>
            <person name="Barry K."/>
            <person name="Miller A.N."/>
            <person name="Grigoriev I.V."/>
            <person name="Debuchy R."/>
            <person name="Gladieux P."/>
            <person name="Hiltunen Thoren M."/>
            <person name="Johannesson H."/>
        </authorList>
    </citation>
    <scope>NUCLEOTIDE SEQUENCE</scope>
    <source>
        <strain evidence="1">CBS 757.83</strain>
    </source>
</reference>
<evidence type="ECO:0000313" key="2">
    <source>
        <dbReference type="Proteomes" id="UP001305647"/>
    </source>
</evidence>
<proteinExistence type="predicted"/>
<dbReference type="Proteomes" id="UP001305647">
    <property type="component" value="Unassembled WGS sequence"/>
</dbReference>
<comment type="caution">
    <text evidence="1">The sequence shown here is derived from an EMBL/GenBank/DDBJ whole genome shotgun (WGS) entry which is preliminary data.</text>
</comment>
<dbReference type="PANTHER" id="PTHR35186:SF4">
    <property type="entry name" value="PRION-INHIBITION AND PROPAGATION HELO DOMAIN-CONTAINING PROTEIN"/>
    <property type="match status" value="1"/>
</dbReference>
<sequence>MADPISLGLGITPLVIAALKGAKHTKSKIRLVQHHKKELSRVRKRFTTQLSNFRDECQLLLQDARVLPDIAAQMVDDDSHDHWAGDDLECQIRDSLGRKYLEVQEVTKEIRDQITKMDEELSVFDRSAESSETSKVSVT</sequence>
<protein>
    <submittedName>
        <fullName evidence="1">Uncharacterized protein</fullName>
    </submittedName>
</protein>
<dbReference type="PANTHER" id="PTHR35186">
    <property type="entry name" value="ANK_REP_REGION DOMAIN-CONTAINING PROTEIN"/>
    <property type="match status" value="1"/>
</dbReference>
<accession>A0AAN6PW31</accession>